<gene>
    <name evidence="2" type="ORF">KME25_22325</name>
</gene>
<dbReference type="AlphaFoldDB" id="A0A951PQX2"/>
<evidence type="ECO:0000313" key="3">
    <source>
        <dbReference type="Proteomes" id="UP000753908"/>
    </source>
</evidence>
<dbReference type="Proteomes" id="UP000753908">
    <property type="component" value="Unassembled WGS sequence"/>
</dbReference>
<keyword evidence="1" id="KW-0812">Transmembrane</keyword>
<reference evidence="2" key="2">
    <citation type="journal article" date="2022" name="Microbiol. Resour. Announc.">
        <title>Metagenome Sequencing to Explore Phylogenomics of Terrestrial Cyanobacteria.</title>
        <authorList>
            <person name="Ward R.D."/>
            <person name="Stajich J.E."/>
            <person name="Johansen J.R."/>
            <person name="Huntemann M."/>
            <person name="Clum A."/>
            <person name="Foster B."/>
            <person name="Foster B."/>
            <person name="Roux S."/>
            <person name="Palaniappan K."/>
            <person name="Varghese N."/>
            <person name="Mukherjee S."/>
            <person name="Reddy T.B.K."/>
            <person name="Daum C."/>
            <person name="Copeland A."/>
            <person name="Chen I.A."/>
            <person name="Ivanova N.N."/>
            <person name="Kyrpides N.C."/>
            <person name="Shapiro N."/>
            <person name="Eloe-Fadrosh E.A."/>
            <person name="Pietrasiak N."/>
        </authorList>
    </citation>
    <scope>NUCLEOTIDE SEQUENCE</scope>
    <source>
        <strain evidence="2">CPER-KK1</strain>
    </source>
</reference>
<protein>
    <submittedName>
        <fullName evidence="2">Uncharacterized protein</fullName>
    </submittedName>
</protein>
<organism evidence="2 3">
    <name type="scientific">Symplocastrum torsivum CPER-KK1</name>
    <dbReference type="NCBI Taxonomy" id="450513"/>
    <lineage>
        <taxon>Bacteria</taxon>
        <taxon>Bacillati</taxon>
        <taxon>Cyanobacteriota</taxon>
        <taxon>Cyanophyceae</taxon>
        <taxon>Oscillatoriophycideae</taxon>
        <taxon>Oscillatoriales</taxon>
        <taxon>Microcoleaceae</taxon>
        <taxon>Symplocastrum</taxon>
    </lineage>
</organism>
<feature type="transmembrane region" description="Helical" evidence="1">
    <location>
        <begin position="141"/>
        <end position="166"/>
    </location>
</feature>
<feature type="transmembrane region" description="Helical" evidence="1">
    <location>
        <begin position="172"/>
        <end position="191"/>
    </location>
</feature>
<keyword evidence="1" id="KW-0472">Membrane</keyword>
<proteinExistence type="predicted"/>
<reference evidence="2" key="1">
    <citation type="submission" date="2021-05" db="EMBL/GenBank/DDBJ databases">
        <authorList>
            <person name="Pietrasiak N."/>
            <person name="Ward R."/>
            <person name="Stajich J.E."/>
            <person name="Kurbessoian T."/>
        </authorList>
    </citation>
    <scope>NUCLEOTIDE SEQUENCE</scope>
    <source>
        <strain evidence="2">CPER-KK1</strain>
    </source>
</reference>
<evidence type="ECO:0000313" key="2">
    <source>
        <dbReference type="EMBL" id="MBW4547149.1"/>
    </source>
</evidence>
<evidence type="ECO:0000256" key="1">
    <source>
        <dbReference type="SAM" id="Phobius"/>
    </source>
</evidence>
<dbReference type="EMBL" id="JAHHIF010000036">
    <property type="protein sequence ID" value="MBW4547149.1"/>
    <property type="molecule type" value="Genomic_DNA"/>
</dbReference>
<keyword evidence="1" id="KW-1133">Transmembrane helix</keyword>
<comment type="caution">
    <text evidence="2">The sequence shown here is derived from an EMBL/GenBank/DDBJ whole genome shotgun (WGS) entry which is preliminary data.</text>
</comment>
<name>A0A951PQX2_9CYAN</name>
<sequence length="231" mass="26097">MTQPNILELAKQGDEEAIASVMNHLLKDKGIAAKAVQKDDCLMVILVSDQAPEQTSSVEFIHKLMMKLEVESIKSVKVYGKQAGQPSSAWTKTLNLTSKLEEQKKQTISSETPRQGKFKAIADRWSAWFPYPSSWLRTFALLLWMAVILRIAGFWSLALGGVLAVITNHIELLLSFVGLGLLVSVLAFSYPHHFLFGKSVPRYPRWLPSPRSLWEGFYAPIVMLLQQFSYW</sequence>
<accession>A0A951PQX2</accession>